<evidence type="ECO:0000259" key="1">
    <source>
        <dbReference type="Pfam" id="PF05118"/>
    </source>
</evidence>
<dbReference type="InterPro" id="IPR007803">
    <property type="entry name" value="Asp/Arg/Pro-Hydrxlase"/>
</dbReference>
<evidence type="ECO:0000313" key="3">
    <source>
        <dbReference type="Proteomes" id="UP000626026"/>
    </source>
</evidence>
<dbReference type="Gene3D" id="2.60.120.330">
    <property type="entry name" value="B-lactam Antibiotic, Isopenicillin N Synthase, Chain"/>
    <property type="match status" value="1"/>
</dbReference>
<proteinExistence type="predicted"/>
<organism evidence="2 3">
    <name type="scientific">Teichococcus aerophilus</name>
    <dbReference type="NCBI Taxonomy" id="1224513"/>
    <lineage>
        <taxon>Bacteria</taxon>
        <taxon>Pseudomonadati</taxon>
        <taxon>Pseudomonadota</taxon>
        <taxon>Alphaproteobacteria</taxon>
        <taxon>Acetobacterales</taxon>
        <taxon>Roseomonadaceae</taxon>
        <taxon>Roseomonas</taxon>
    </lineage>
</organism>
<dbReference type="RefSeq" id="WP_187784302.1">
    <property type="nucleotide sequence ID" value="NZ_JACTVA010000013.1"/>
</dbReference>
<dbReference type="SUPFAM" id="SSF51197">
    <property type="entry name" value="Clavaminate synthase-like"/>
    <property type="match status" value="1"/>
</dbReference>
<name>A0ABR7RL30_9PROT</name>
<protein>
    <submittedName>
        <fullName evidence="2">Aspartyl/asparaginyl beta-hydroxylase domain-containing protein</fullName>
    </submittedName>
</protein>
<dbReference type="Proteomes" id="UP000626026">
    <property type="component" value="Unassembled WGS sequence"/>
</dbReference>
<dbReference type="InterPro" id="IPR027443">
    <property type="entry name" value="IPNS-like_sf"/>
</dbReference>
<dbReference type="Pfam" id="PF05118">
    <property type="entry name" value="Asp_Arg_Hydrox"/>
    <property type="match status" value="1"/>
</dbReference>
<sequence length="240" mass="27240">MDIGAPLKDLGVVNVKDLIARLTTLTEEDWTGNTMRQDILASEAHSATDNIVMKTEWHPSASNSNLQHFEDLVYVWAKSKGHDPEKFLPIAREDTDFWPIYTMPEWLKFKDVLEPVIQQAIAPLRTPRGVISRLALVRLKGGGQIAPHVDGHAMATRAHRIHVSLSSTPTVEYKIDGRKFTMEMGHAYDFNNRVRHSVRNKGRNARINLFVDYYPDRGLIINNPLNVSHPVHVTPTPRIQ</sequence>
<keyword evidence="3" id="KW-1185">Reference proteome</keyword>
<gene>
    <name evidence="2" type="ORF">IBL26_09860</name>
</gene>
<feature type="domain" description="Aspartyl/asparaginy/proline hydroxylase" evidence="1">
    <location>
        <begin position="131"/>
        <end position="213"/>
    </location>
</feature>
<dbReference type="EMBL" id="JACTVA010000013">
    <property type="protein sequence ID" value="MBC9207138.1"/>
    <property type="molecule type" value="Genomic_DNA"/>
</dbReference>
<evidence type="ECO:0000313" key="2">
    <source>
        <dbReference type="EMBL" id="MBC9207138.1"/>
    </source>
</evidence>
<reference evidence="2 3" key="1">
    <citation type="journal article" date="2013" name="Int. J. Syst. Evol. Microbiol.">
        <title>Roseomonas aerophila sp. nov., isolated from air.</title>
        <authorList>
            <person name="Kim S.J."/>
            <person name="Weon H.Y."/>
            <person name="Ahn J.H."/>
            <person name="Hong S.B."/>
            <person name="Seok S.J."/>
            <person name="Whang K.S."/>
            <person name="Kwon S.W."/>
        </authorList>
    </citation>
    <scope>NUCLEOTIDE SEQUENCE [LARGE SCALE GENOMIC DNA]</scope>
    <source>
        <strain evidence="2 3">NBRC 108923</strain>
    </source>
</reference>
<accession>A0ABR7RL30</accession>
<comment type="caution">
    <text evidence="2">The sequence shown here is derived from an EMBL/GenBank/DDBJ whole genome shotgun (WGS) entry which is preliminary data.</text>
</comment>